<gene>
    <name evidence="2" type="ORF">ACJRO7_007013</name>
</gene>
<dbReference type="Proteomes" id="UP001634007">
    <property type="component" value="Unassembled WGS sequence"/>
</dbReference>
<dbReference type="EMBL" id="JBJKBG010000011">
    <property type="protein sequence ID" value="KAL3715209.1"/>
    <property type="molecule type" value="Genomic_DNA"/>
</dbReference>
<accession>A0ABD3IJU4</accession>
<evidence type="ECO:0000313" key="3">
    <source>
        <dbReference type="Proteomes" id="UP001634007"/>
    </source>
</evidence>
<sequence>MASTESFALGSGPREGAAELEIPEVDGTLLREILEELDKDDVVIGSSFGGMEYAVQPPEVHHPSPISEAPNTEQGRVLVQDLDWLEDVMLPSEEVKMGWYGEEMAGTMEFNYVVEDGNWEFYDRIASEDVGYGCLWENS</sequence>
<evidence type="ECO:0000313" key="2">
    <source>
        <dbReference type="EMBL" id="KAL3715209.1"/>
    </source>
</evidence>
<dbReference type="AlphaFoldDB" id="A0ABD3IJU4"/>
<name>A0ABD3IJU4_EUCGL</name>
<comment type="caution">
    <text evidence="2">The sequence shown here is derived from an EMBL/GenBank/DDBJ whole genome shotgun (WGS) entry which is preliminary data.</text>
</comment>
<keyword evidence="3" id="KW-1185">Reference proteome</keyword>
<reference evidence="2 3" key="1">
    <citation type="submission" date="2024-11" db="EMBL/GenBank/DDBJ databases">
        <title>Chromosome-level genome assembly of Eucalyptus globulus Labill. provides insights into its genome evolution.</title>
        <authorList>
            <person name="Li X."/>
        </authorList>
    </citation>
    <scope>NUCLEOTIDE SEQUENCE [LARGE SCALE GENOMIC DNA]</scope>
    <source>
        <strain evidence="2">CL2024</strain>
        <tissue evidence="2">Fresh tender leaves</tissue>
    </source>
</reference>
<protein>
    <submittedName>
        <fullName evidence="2">Uncharacterized protein</fullName>
    </submittedName>
</protein>
<organism evidence="2 3">
    <name type="scientific">Eucalyptus globulus</name>
    <name type="common">Tasmanian blue gum</name>
    <dbReference type="NCBI Taxonomy" id="34317"/>
    <lineage>
        <taxon>Eukaryota</taxon>
        <taxon>Viridiplantae</taxon>
        <taxon>Streptophyta</taxon>
        <taxon>Embryophyta</taxon>
        <taxon>Tracheophyta</taxon>
        <taxon>Spermatophyta</taxon>
        <taxon>Magnoliopsida</taxon>
        <taxon>eudicotyledons</taxon>
        <taxon>Gunneridae</taxon>
        <taxon>Pentapetalae</taxon>
        <taxon>rosids</taxon>
        <taxon>malvids</taxon>
        <taxon>Myrtales</taxon>
        <taxon>Myrtaceae</taxon>
        <taxon>Myrtoideae</taxon>
        <taxon>Eucalypteae</taxon>
        <taxon>Eucalyptus</taxon>
    </lineage>
</organism>
<evidence type="ECO:0000256" key="1">
    <source>
        <dbReference type="SAM" id="MobiDB-lite"/>
    </source>
</evidence>
<proteinExistence type="predicted"/>
<feature type="region of interest" description="Disordered" evidence="1">
    <location>
        <begin position="1"/>
        <end position="20"/>
    </location>
</feature>